<dbReference type="Proteomes" id="UP000732399">
    <property type="component" value="Unassembled WGS sequence"/>
</dbReference>
<feature type="domain" description="Glycoside-hydrolase family GH114 TIM-barrel" evidence="1">
    <location>
        <begin position="23"/>
        <end position="267"/>
    </location>
</feature>
<dbReference type="SUPFAM" id="SSF51445">
    <property type="entry name" value="(Trans)glycosidases"/>
    <property type="match status" value="1"/>
</dbReference>
<dbReference type="InterPro" id="IPR004352">
    <property type="entry name" value="GH114_TIM-barrel"/>
</dbReference>
<protein>
    <submittedName>
        <fullName evidence="2">Endo alpha-1,4 polygalactosaminidase</fullName>
    </submittedName>
</protein>
<dbReference type="PANTHER" id="PTHR35882:SF2">
    <property type="entry name" value="PELA"/>
    <property type="match status" value="1"/>
</dbReference>
<evidence type="ECO:0000313" key="3">
    <source>
        <dbReference type="Proteomes" id="UP000732399"/>
    </source>
</evidence>
<evidence type="ECO:0000313" key="2">
    <source>
        <dbReference type="EMBL" id="NJR78178.1"/>
    </source>
</evidence>
<gene>
    <name evidence="2" type="ORF">HBH26_06050</name>
</gene>
<dbReference type="Pfam" id="PF03537">
    <property type="entry name" value="Glyco_hydro_114"/>
    <property type="match status" value="1"/>
</dbReference>
<dbReference type="PANTHER" id="PTHR35882">
    <property type="entry name" value="PELA"/>
    <property type="match status" value="1"/>
</dbReference>
<dbReference type="PRINTS" id="PR01545">
    <property type="entry name" value="THEMAYE10DUF"/>
</dbReference>
<accession>A0ABX1CJT1</accession>
<comment type="caution">
    <text evidence="2">The sequence shown here is derived from an EMBL/GenBank/DDBJ whole genome shotgun (WGS) entry which is preliminary data.</text>
</comment>
<reference evidence="2 3" key="1">
    <citation type="submission" date="2020-03" db="EMBL/GenBank/DDBJ databases">
        <authorList>
            <person name="Wang L."/>
            <person name="He N."/>
            <person name="Li Y."/>
            <person name="Fang Y."/>
            <person name="Zhang F."/>
        </authorList>
    </citation>
    <scope>NUCLEOTIDE SEQUENCE [LARGE SCALE GENOMIC DNA]</scope>
    <source>
        <strain evidence="2 3">36D10-4-7</strain>
    </source>
</reference>
<name>A0ABX1CJT1_9SPHN</name>
<dbReference type="InterPro" id="IPR016062">
    <property type="entry name" value="TM1410-rel"/>
</dbReference>
<dbReference type="InterPro" id="IPR013785">
    <property type="entry name" value="Aldolase_TIM"/>
</dbReference>
<sequence length="275" mass="29592">MALGLGAAALGLGGAADAGPLDWGIDYGAATDPATARRYRLLVLEPDHARPIAPLRGAGATLLGYVSFGEVERQRPYVAALERAGALLAPNPNWPDARLADLRHPLWRATLIDTVIPAILAQGYDGIFVDTLDNAEALEAREPGAMAGMVAAGAALIAAVRARFPRMRIMLNRGYAALPQAAAHVDLVLAEAMATRWSFAARRYERLSDDDWAWQATRLRAAQARNPALQAMTLDYWDPADPRAVAALYARERAAGFRPYVATLALDHLLPEPRA</sequence>
<evidence type="ECO:0000259" key="1">
    <source>
        <dbReference type="Pfam" id="PF03537"/>
    </source>
</evidence>
<dbReference type="InterPro" id="IPR017853">
    <property type="entry name" value="GH"/>
</dbReference>
<keyword evidence="3" id="KW-1185">Reference proteome</keyword>
<proteinExistence type="predicted"/>
<dbReference type="Gene3D" id="3.20.20.70">
    <property type="entry name" value="Aldolase class I"/>
    <property type="match status" value="1"/>
</dbReference>
<organism evidence="2 3">
    <name type="scientific">Sphingomonas corticis</name>
    <dbReference type="NCBI Taxonomy" id="2722791"/>
    <lineage>
        <taxon>Bacteria</taxon>
        <taxon>Pseudomonadati</taxon>
        <taxon>Pseudomonadota</taxon>
        <taxon>Alphaproteobacteria</taxon>
        <taxon>Sphingomonadales</taxon>
        <taxon>Sphingomonadaceae</taxon>
        <taxon>Sphingomonas</taxon>
    </lineage>
</organism>
<dbReference type="EMBL" id="JAAVJH010000003">
    <property type="protein sequence ID" value="NJR78178.1"/>
    <property type="molecule type" value="Genomic_DNA"/>
</dbReference>